<sequence length="635" mass="72020">MIVMKDNKAAQQMFAKNKELLPGFLKQQLQNIRMEDVWEKINIIYNEKGYPVCRCRIGGEMLQLNSAEPLAQAEHWARQISFAKIRTLFVYGCGFGYPLYAVYKQMHQENIVVVFEQDIHLFTAMLHFFDMGPLLRTNKFIFFVGDYPDFAEDFRKFVAVNLYHITVPSVVFPPGLRPLQKKYFPIQERVFEKLVLQTKAIGNSHFDSILGFQHMIDNVQEVLENPYFSSLKNQFKDMPAFIVGNGPSLDKQLHELAAVKEKGLIICCGSAIVPLTKNGIQPDALCVLERSPGIYHHFFENKDYPEEMTLLALAVVDPRVFSSYSGPRIPVFRTESNSQFISEYIGDGNGVYAGSSVTHLAFEAAVYMGADPIVLVGQDLAYGSAGMTHSKDSLHKEEQLQHVVARIKSEPVVYVESNDGRLIPASQTWYSFKQILEQMIEQAPEVTVINTTEKGTKIDGTVTAGLKDVIQKYCRERLPNRLNTVISREKAALNMEERKAKLKHLLAMLNMYIEIYRGLEQLTVRRLDKCEALLDAIGTKGISAVKAEARHVYETNESEIAKFFSPQLHVTYFQQVILLARHQINGLGTSCSPVYLCEAIQIQYVLFDHLKTICQSLVRNFQIACGKLSAIEIKT</sequence>
<dbReference type="PANTHER" id="PTHR41786">
    <property type="entry name" value="MOTILITY ACCESSORY FACTOR MAF"/>
    <property type="match status" value="1"/>
</dbReference>
<dbReference type="PANTHER" id="PTHR41786:SF1">
    <property type="entry name" value="6-HYDROXYMETHYLPTERIN DIPHOSPHOKINASE MPTE-LIKE DOMAIN-CONTAINING PROTEIN"/>
    <property type="match status" value="1"/>
</dbReference>
<dbReference type="STRING" id="1503961.SAMN05421736_101594"/>
<reference evidence="3" key="1">
    <citation type="submission" date="2016-10" db="EMBL/GenBank/DDBJ databases">
        <authorList>
            <person name="Varghese N."/>
            <person name="Submissions S."/>
        </authorList>
    </citation>
    <scope>NUCLEOTIDE SEQUENCE [LARGE SCALE GENOMIC DNA]</scope>
    <source>
        <strain evidence="3">SP</strain>
    </source>
</reference>
<dbReference type="Proteomes" id="UP000198935">
    <property type="component" value="Unassembled WGS sequence"/>
</dbReference>
<evidence type="ECO:0000259" key="1">
    <source>
        <dbReference type="Pfam" id="PF01973"/>
    </source>
</evidence>
<evidence type="ECO:0000313" key="2">
    <source>
        <dbReference type="EMBL" id="SDY18173.1"/>
    </source>
</evidence>
<dbReference type="AlphaFoldDB" id="A0A1H3HRT0"/>
<dbReference type="InterPro" id="IPR002826">
    <property type="entry name" value="MptE-like"/>
</dbReference>
<dbReference type="EMBL" id="FNPI01000001">
    <property type="protein sequence ID" value="SDY18173.1"/>
    <property type="molecule type" value="Genomic_DNA"/>
</dbReference>
<name>A0A1H3HRT0_9BACI</name>
<accession>A0A1H3HRT0</accession>
<evidence type="ECO:0000313" key="3">
    <source>
        <dbReference type="Proteomes" id="UP000198935"/>
    </source>
</evidence>
<proteinExistence type="predicted"/>
<dbReference type="OrthoDB" id="5291305at2"/>
<feature type="domain" description="6-hydroxymethylpterin diphosphokinase MptE-like" evidence="1">
    <location>
        <begin position="214"/>
        <end position="383"/>
    </location>
</feature>
<protein>
    <submittedName>
        <fullName evidence="2">Uncharacterized conserved protein</fullName>
    </submittedName>
</protein>
<organism evidence="2 3">
    <name type="scientific">Evansella caseinilytica</name>
    <dbReference type="NCBI Taxonomy" id="1503961"/>
    <lineage>
        <taxon>Bacteria</taxon>
        <taxon>Bacillati</taxon>
        <taxon>Bacillota</taxon>
        <taxon>Bacilli</taxon>
        <taxon>Bacillales</taxon>
        <taxon>Bacillaceae</taxon>
        <taxon>Evansella</taxon>
    </lineage>
</organism>
<dbReference type="Pfam" id="PF01973">
    <property type="entry name" value="MptE-like"/>
    <property type="match status" value="1"/>
</dbReference>
<gene>
    <name evidence="2" type="ORF">SAMN05421736_101594</name>
</gene>
<keyword evidence="3" id="KW-1185">Reference proteome</keyword>